<comment type="similarity">
    <text evidence="3 11">Belongs to the FliG family.</text>
</comment>
<keyword evidence="11" id="KW-0997">Cell inner membrane</keyword>
<evidence type="ECO:0000256" key="10">
    <source>
        <dbReference type="ARBA" id="ARBA00025598"/>
    </source>
</evidence>
<dbReference type="InterPro" id="IPR028263">
    <property type="entry name" value="FliG_N"/>
</dbReference>
<dbReference type="GO" id="GO:0009425">
    <property type="term" value="C:bacterial-type flagellum basal body"/>
    <property type="evidence" value="ECO:0007669"/>
    <property type="project" value="UniProtKB-SubCell"/>
</dbReference>
<keyword evidence="15" id="KW-0966">Cell projection</keyword>
<evidence type="ECO:0000256" key="6">
    <source>
        <dbReference type="ARBA" id="ARBA00022500"/>
    </source>
</evidence>
<evidence type="ECO:0000256" key="1">
    <source>
        <dbReference type="ARBA" id="ARBA00004117"/>
    </source>
</evidence>
<protein>
    <recommendedName>
        <fullName evidence="4 11">Flagellar motor switch protein FliG</fullName>
    </recommendedName>
</protein>
<gene>
    <name evidence="15" type="primary">fliG</name>
    <name evidence="15" type="ORF">JEU22_01340</name>
</gene>
<keyword evidence="5 11" id="KW-1003">Cell membrane</keyword>
<dbReference type="InterPro" id="IPR000090">
    <property type="entry name" value="Flg_Motor_Flig"/>
</dbReference>
<dbReference type="Pfam" id="PF14841">
    <property type="entry name" value="FliG_M"/>
    <property type="match status" value="1"/>
</dbReference>
<sequence>MTDTIPFNGVRGGAILLLSLDADSAAEVMKLMSPQSVTAVSQEMAKIGQYNHDELKAVLEQFMVDAERQSVMSVDTNEHLREVLVKALGNERAGNILDEISESQDHPRGVERLNQMEPAMVAEMIRDEHPQVIATILVNLERAQAADVIELFEMNLRNDVILRIATYKGVQKDAMSDLTSVLNNMLDGQSTKRQKLGGIRTAAEILNTMNSAAEESAIGAVRDYNPELAQKIQDEMFLFENILDLDSTAIGLIVAEVPQDDLVVALKGASQDLQDKFINTMSTRGAELFREDMETRGPLRLSQVESQQKKVLEVVRRLAAAGTIVISGGDDAFV</sequence>
<dbReference type="InterPro" id="IPR023087">
    <property type="entry name" value="Flg_Motor_Flig_C"/>
</dbReference>
<comment type="function">
    <text evidence="10 11">FliG is one of three proteins (FliG, FliN, FliM) that forms the rotor-mounted switch complex (C ring), located at the base of the basal body. This complex interacts with the CheY and CheZ chemotaxis proteins, in addition to contacting components of the motor that determine the direction of flagellar rotation.</text>
</comment>
<comment type="subcellular location">
    <subcellularLocation>
        <location evidence="1 11">Bacterial flagellum basal body</location>
    </subcellularLocation>
    <subcellularLocation>
        <location evidence="2 11">Cell inner membrane</location>
        <topology evidence="2 11">Peripheral membrane protein</topology>
        <orientation evidence="2 11">Cytoplasmic side</orientation>
    </subcellularLocation>
</comment>
<keyword evidence="15" id="KW-0282">Flagellum</keyword>
<dbReference type="GO" id="GO:0006935">
    <property type="term" value="P:chemotaxis"/>
    <property type="evidence" value="ECO:0007669"/>
    <property type="project" value="UniProtKB-KW"/>
</dbReference>
<feature type="domain" description="Flagellar motor switch protein FliG N-terminal" evidence="14">
    <location>
        <begin position="8"/>
        <end position="105"/>
    </location>
</feature>
<feature type="domain" description="Flagellar motor switch protein FliG middle" evidence="13">
    <location>
        <begin position="118"/>
        <end position="192"/>
    </location>
</feature>
<evidence type="ECO:0000313" key="15">
    <source>
        <dbReference type="EMBL" id="MBI6882542.1"/>
    </source>
</evidence>
<dbReference type="PRINTS" id="PR00954">
    <property type="entry name" value="FLGMOTORFLIG"/>
</dbReference>
<evidence type="ECO:0000259" key="13">
    <source>
        <dbReference type="Pfam" id="PF14841"/>
    </source>
</evidence>
<name>A0A8I1EBY4_PSEPU</name>
<evidence type="ECO:0000256" key="5">
    <source>
        <dbReference type="ARBA" id="ARBA00022475"/>
    </source>
</evidence>
<comment type="caution">
    <text evidence="15">The sequence shown here is derived from an EMBL/GenBank/DDBJ whole genome shotgun (WGS) entry which is preliminary data.</text>
</comment>
<proteinExistence type="inferred from homology"/>
<dbReference type="RefSeq" id="WP_198746157.1">
    <property type="nucleotide sequence ID" value="NZ_JAEHTE010000001.1"/>
</dbReference>
<feature type="domain" description="Flagellar motor switch protein FliG C-terminal" evidence="12">
    <location>
        <begin position="221"/>
        <end position="326"/>
    </location>
</feature>
<evidence type="ECO:0000256" key="4">
    <source>
        <dbReference type="ARBA" id="ARBA00021870"/>
    </source>
</evidence>
<evidence type="ECO:0000259" key="14">
    <source>
        <dbReference type="Pfam" id="PF14842"/>
    </source>
</evidence>
<dbReference type="AlphaFoldDB" id="A0A8I1EBY4"/>
<dbReference type="PANTHER" id="PTHR30534:SF0">
    <property type="entry name" value="FLAGELLAR MOTOR SWITCH PROTEIN FLIG"/>
    <property type="match status" value="1"/>
</dbReference>
<organism evidence="15 16">
    <name type="scientific">Pseudomonas putida</name>
    <name type="common">Arthrobacter siderocapsulatus</name>
    <dbReference type="NCBI Taxonomy" id="303"/>
    <lineage>
        <taxon>Bacteria</taxon>
        <taxon>Pseudomonadati</taxon>
        <taxon>Pseudomonadota</taxon>
        <taxon>Gammaproteobacteria</taxon>
        <taxon>Pseudomonadales</taxon>
        <taxon>Pseudomonadaceae</taxon>
        <taxon>Pseudomonas</taxon>
    </lineage>
</organism>
<keyword evidence="8 11" id="KW-0472">Membrane</keyword>
<dbReference type="Proteomes" id="UP000637061">
    <property type="component" value="Unassembled WGS sequence"/>
</dbReference>
<dbReference type="GO" id="GO:0005886">
    <property type="term" value="C:plasma membrane"/>
    <property type="evidence" value="ECO:0007669"/>
    <property type="project" value="UniProtKB-SubCell"/>
</dbReference>
<dbReference type="Pfam" id="PF01706">
    <property type="entry name" value="FliG_C"/>
    <property type="match status" value="1"/>
</dbReference>
<evidence type="ECO:0000313" key="16">
    <source>
        <dbReference type="Proteomes" id="UP000637061"/>
    </source>
</evidence>
<dbReference type="Pfam" id="PF14842">
    <property type="entry name" value="FliG_N"/>
    <property type="match status" value="1"/>
</dbReference>
<dbReference type="PIRSF" id="PIRSF003161">
    <property type="entry name" value="FliG"/>
    <property type="match status" value="1"/>
</dbReference>
<keyword evidence="9 11" id="KW-0975">Bacterial flagellum</keyword>
<evidence type="ECO:0000256" key="11">
    <source>
        <dbReference type="PIRNR" id="PIRNR003161"/>
    </source>
</evidence>
<dbReference type="InterPro" id="IPR032779">
    <property type="entry name" value="FliG_M"/>
</dbReference>
<evidence type="ECO:0000256" key="7">
    <source>
        <dbReference type="ARBA" id="ARBA00022779"/>
    </source>
</evidence>
<accession>A0A8I1EBY4</accession>
<dbReference type="EMBL" id="JAEHTE010000001">
    <property type="protein sequence ID" value="MBI6882542.1"/>
    <property type="molecule type" value="Genomic_DNA"/>
</dbReference>
<keyword evidence="6 11" id="KW-0145">Chemotaxis</keyword>
<dbReference type="SUPFAM" id="SSF48029">
    <property type="entry name" value="FliG"/>
    <property type="match status" value="2"/>
</dbReference>
<reference evidence="15" key="1">
    <citation type="submission" date="2020-12" db="EMBL/GenBank/DDBJ databases">
        <title>Enhanced detection system for hospital associated transmission using whole genome sequencing surveillance.</title>
        <authorList>
            <person name="Harrison L.H."/>
            <person name="Van Tyne D."/>
            <person name="Marsh J.W."/>
            <person name="Griffith M.P."/>
            <person name="Snyder D.J."/>
            <person name="Cooper V.S."/>
            <person name="Mustapha M."/>
        </authorList>
    </citation>
    <scope>NUCLEOTIDE SEQUENCE</scope>
    <source>
        <strain evidence="15">PSB00042</strain>
    </source>
</reference>
<dbReference type="Gene3D" id="1.10.220.30">
    <property type="match status" value="3"/>
</dbReference>
<evidence type="ECO:0000256" key="9">
    <source>
        <dbReference type="ARBA" id="ARBA00023143"/>
    </source>
</evidence>
<dbReference type="GO" id="GO:0071973">
    <property type="term" value="P:bacterial-type flagellum-dependent cell motility"/>
    <property type="evidence" value="ECO:0007669"/>
    <property type="project" value="InterPro"/>
</dbReference>
<evidence type="ECO:0000256" key="2">
    <source>
        <dbReference type="ARBA" id="ARBA00004515"/>
    </source>
</evidence>
<evidence type="ECO:0000256" key="3">
    <source>
        <dbReference type="ARBA" id="ARBA00010299"/>
    </source>
</evidence>
<dbReference type="GO" id="GO:0003774">
    <property type="term" value="F:cytoskeletal motor activity"/>
    <property type="evidence" value="ECO:0007669"/>
    <property type="project" value="InterPro"/>
</dbReference>
<dbReference type="InterPro" id="IPR011002">
    <property type="entry name" value="FliG_a-hlx"/>
</dbReference>
<keyword evidence="15" id="KW-0969">Cilium</keyword>
<evidence type="ECO:0000256" key="8">
    <source>
        <dbReference type="ARBA" id="ARBA00023136"/>
    </source>
</evidence>
<evidence type="ECO:0000259" key="12">
    <source>
        <dbReference type="Pfam" id="PF01706"/>
    </source>
</evidence>
<keyword evidence="7 11" id="KW-0283">Flagellar rotation</keyword>
<dbReference type="PANTHER" id="PTHR30534">
    <property type="entry name" value="FLAGELLAR MOTOR SWITCH PROTEIN FLIG"/>
    <property type="match status" value="1"/>
</dbReference>
<dbReference type="NCBIfam" id="TIGR00207">
    <property type="entry name" value="fliG"/>
    <property type="match status" value="1"/>
</dbReference>